<reference evidence="3" key="1">
    <citation type="submission" date="2020-09" db="EMBL/GenBank/DDBJ databases">
        <authorList>
            <person name="Kikuchi T."/>
        </authorList>
    </citation>
    <scope>NUCLEOTIDE SEQUENCE</scope>
    <source>
        <strain evidence="3">SH1</strain>
    </source>
</reference>
<proteinExistence type="predicted"/>
<protein>
    <recommendedName>
        <fullName evidence="2">C2 domain-containing protein</fullName>
    </recommendedName>
</protein>
<keyword evidence="1" id="KW-0472">Membrane</keyword>
<dbReference type="AlphaFoldDB" id="A0A811KDG4"/>
<evidence type="ECO:0000313" key="3">
    <source>
        <dbReference type="EMBL" id="CAD5213845.1"/>
    </source>
</evidence>
<dbReference type="OrthoDB" id="5862752at2759"/>
<evidence type="ECO:0000313" key="4">
    <source>
        <dbReference type="Proteomes" id="UP000614601"/>
    </source>
</evidence>
<feature type="transmembrane region" description="Helical" evidence="1">
    <location>
        <begin position="164"/>
        <end position="186"/>
    </location>
</feature>
<dbReference type="EMBL" id="CAJFCW020000003">
    <property type="protein sequence ID" value="CAG9101661.1"/>
    <property type="molecule type" value="Genomic_DNA"/>
</dbReference>
<evidence type="ECO:0000256" key="1">
    <source>
        <dbReference type="SAM" id="Phobius"/>
    </source>
</evidence>
<dbReference type="InterPro" id="IPR057569">
    <property type="entry name" value="C2_nem"/>
</dbReference>
<accession>A0A811KDG4</accession>
<dbReference type="Proteomes" id="UP000783686">
    <property type="component" value="Unassembled WGS sequence"/>
</dbReference>
<gene>
    <name evidence="3" type="ORF">BOKJ2_LOCUS5296</name>
</gene>
<sequence>MKYFLLVLTTLALATEYKPKKQVIIEIEDVKVKEGCLDDTVCTIKDLQLSMNANLMDMSVFRRSYDSVKNGALQTFVFTLYGNQLKTSDVSFVFGGVDPQFGFDRPCDESVKPYKVDLDKARSDSIQLHGTCFTLTTKISVINLLSEEKLHYEYLVKNQHDSNFQILLISGATLGALLIMVTVALITRRTCGSREKPLKVEGGRPVGENLMAAV</sequence>
<comment type="caution">
    <text evidence="3">The sequence shown here is derived from an EMBL/GenBank/DDBJ whole genome shotgun (WGS) entry which is preliminary data.</text>
</comment>
<keyword evidence="1" id="KW-0812">Transmembrane</keyword>
<dbReference type="Pfam" id="PF25330">
    <property type="entry name" value="C2_nem"/>
    <property type="match status" value="1"/>
</dbReference>
<feature type="domain" description="C2" evidence="2">
    <location>
        <begin position="23"/>
        <end position="141"/>
    </location>
</feature>
<name>A0A811KDG4_9BILA</name>
<keyword evidence="1" id="KW-1133">Transmembrane helix</keyword>
<evidence type="ECO:0000259" key="2">
    <source>
        <dbReference type="Pfam" id="PF25330"/>
    </source>
</evidence>
<organism evidence="3 4">
    <name type="scientific">Bursaphelenchus okinawaensis</name>
    <dbReference type="NCBI Taxonomy" id="465554"/>
    <lineage>
        <taxon>Eukaryota</taxon>
        <taxon>Metazoa</taxon>
        <taxon>Ecdysozoa</taxon>
        <taxon>Nematoda</taxon>
        <taxon>Chromadorea</taxon>
        <taxon>Rhabditida</taxon>
        <taxon>Tylenchina</taxon>
        <taxon>Tylenchomorpha</taxon>
        <taxon>Aphelenchoidea</taxon>
        <taxon>Aphelenchoididae</taxon>
        <taxon>Bursaphelenchus</taxon>
    </lineage>
</organism>
<keyword evidence="4" id="KW-1185">Reference proteome</keyword>
<dbReference type="Proteomes" id="UP000614601">
    <property type="component" value="Unassembled WGS sequence"/>
</dbReference>
<dbReference type="EMBL" id="CAJFDH010000003">
    <property type="protein sequence ID" value="CAD5213845.1"/>
    <property type="molecule type" value="Genomic_DNA"/>
</dbReference>